<evidence type="ECO:0000256" key="1">
    <source>
        <dbReference type="SAM" id="MobiDB-lite"/>
    </source>
</evidence>
<name>A0A4P8IR62_9BURK</name>
<protein>
    <submittedName>
        <fullName evidence="2">Uncharacterized protein</fullName>
    </submittedName>
</protein>
<organism evidence="2 3">
    <name type="scientific">Trinickia violacea</name>
    <dbReference type="NCBI Taxonomy" id="2571746"/>
    <lineage>
        <taxon>Bacteria</taxon>
        <taxon>Pseudomonadati</taxon>
        <taxon>Pseudomonadota</taxon>
        <taxon>Betaproteobacteria</taxon>
        <taxon>Burkholderiales</taxon>
        <taxon>Burkholderiaceae</taxon>
        <taxon>Trinickia</taxon>
    </lineage>
</organism>
<dbReference type="Proteomes" id="UP000298656">
    <property type="component" value="Chromosome 1"/>
</dbReference>
<reference evidence="2 3" key="1">
    <citation type="submission" date="2019-05" db="EMBL/GenBank/DDBJ databases">
        <title>Burkholderia sp. DHOD12, isolated from subtropical forest soil.</title>
        <authorList>
            <person name="Gao Z.-H."/>
            <person name="Qiu L.-H."/>
        </authorList>
    </citation>
    <scope>NUCLEOTIDE SEQUENCE [LARGE SCALE GENOMIC DNA]</scope>
    <source>
        <strain evidence="2 3">DHOD12</strain>
    </source>
</reference>
<gene>
    <name evidence="2" type="ORF">FAZ95_10950</name>
</gene>
<dbReference type="RefSeq" id="WP_137332468.1">
    <property type="nucleotide sequence ID" value="NZ_CP040077.1"/>
</dbReference>
<evidence type="ECO:0000313" key="3">
    <source>
        <dbReference type="Proteomes" id="UP000298656"/>
    </source>
</evidence>
<accession>A0A4P8IR62</accession>
<dbReference type="AlphaFoldDB" id="A0A4P8IR62"/>
<dbReference type="EMBL" id="CP040077">
    <property type="protein sequence ID" value="QCP49643.1"/>
    <property type="molecule type" value="Genomic_DNA"/>
</dbReference>
<dbReference type="KEGG" id="tvl:FAZ95_10950"/>
<feature type="region of interest" description="Disordered" evidence="1">
    <location>
        <begin position="59"/>
        <end position="92"/>
    </location>
</feature>
<proteinExistence type="predicted"/>
<evidence type="ECO:0000313" key="2">
    <source>
        <dbReference type="EMBL" id="QCP49643.1"/>
    </source>
</evidence>
<sequence>MVDQIGRQDVVREPGPVARDVFLQGCPETEGRMDATFIRFICARDEMTSGMTVHAVASGPAKGELGYPNARPIMKGSRAEAGPESSKGLEISPWDAVAGPRKRLRQNAGVFFCAVQSVFDARLGNGSRTAEVSSGLSQDCG</sequence>
<keyword evidence="3" id="KW-1185">Reference proteome</keyword>